<comment type="cofactor">
    <cofactor evidence="1">
        <name>Cu(2+)</name>
        <dbReference type="ChEBI" id="CHEBI:29036"/>
    </cofactor>
</comment>
<keyword evidence="4" id="KW-0479">Metal-binding</keyword>
<feature type="chain" id="PRO_5030633108" description="Proteophosphoglycan ppg4" evidence="12">
    <location>
        <begin position="22"/>
        <end position="430"/>
    </location>
</feature>
<evidence type="ECO:0000256" key="11">
    <source>
        <dbReference type="ARBA" id="ARBA00046340"/>
    </source>
</evidence>
<evidence type="ECO:0000256" key="2">
    <source>
        <dbReference type="ARBA" id="ARBA00004613"/>
    </source>
</evidence>
<dbReference type="OrthoDB" id="2019572at2759"/>
<evidence type="ECO:0000256" key="9">
    <source>
        <dbReference type="ARBA" id="ARBA00023157"/>
    </source>
</evidence>
<reference evidence="14" key="1">
    <citation type="journal article" date="2021" name="BMC Genomics">
        <title>Chromosome-level genome assembly and manually-curated proteome of model necrotroph Parastagonospora nodorum Sn15 reveals a genome-wide trove of candidate effector homologs, and redundancy of virulence-related functions within an accessory chromosome.</title>
        <authorList>
            <person name="Bertazzoni S."/>
            <person name="Jones D.A.B."/>
            <person name="Phan H.T."/>
            <person name="Tan K.-C."/>
            <person name="Hane J.K."/>
        </authorList>
    </citation>
    <scope>NUCLEOTIDE SEQUENCE [LARGE SCALE GENOMIC DNA]</scope>
    <source>
        <strain evidence="14">SN15 / ATCC MYA-4574 / FGSC 10173)</strain>
    </source>
</reference>
<organism evidence="13 14">
    <name type="scientific">Phaeosphaeria nodorum (strain SN15 / ATCC MYA-4574 / FGSC 10173)</name>
    <name type="common">Glume blotch fungus</name>
    <name type="synonym">Parastagonospora nodorum</name>
    <dbReference type="NCBI Taxonomy" id="321614"/>
    <lineage>
        <taxon>Eukaryota</taxon>
        <taxon>Fungi</taxon>
        <taxon>Dikarya</taxon>
        <taxon>Ascomycota</taxon>
        <taxon>Pezizomycotina</taxon>
        <taxon>Dothideomycetes</taxon>
        <taxon>Pleosporomycetidae</taxon>
        <taxon>Pleosporales</taxon>
        <taxon>Pleosporineae</taxon>
        <taxon>Phaeosphaeriaceae</taxon>
        <taxon>Parastagonospora</taxon>
    </lineage>
</organism>
<sequence>MLRSTLLALSLAAFSTAHTAAWAPGMYCKGGADPTKDDPNTNLAVNPLYNLAKADWWFQHHRGCDRAPPMAGEFLELPANGKVTVELAHNRAHTTLSYNGQKATDWPDGKHHPEDWNGWGTDGTPSMCLKEDGAMHTWNHSSAGGTAFAISYQSNLQDVTMENLVVFTTRYHTPWKRIATYDVPDLPACPEGGCTCAWLWVPNDCGQPNMYMQGFKCNVTGASPTAKPLAKAQAPVYCENEPAKCVKGAKQMLAWHQATGNNIETAQGVTPNYNQKCGWAEGAQKDIFDVGAVQEAVARPQPWSVDPSSDAITPAVARPHPWSVNSSPDAIEPAVARPHPWSKENNAVEPAVARPHPWSAENNKFEAAAARPHPWRAIASSAVVPSGVAASSTFVTGTPATPTSATEAVSTESCSVRRPRYTPGVVHRWV</sequence>
<evidence type="ECO:0000256" key="7">
    <source>
        <dbReference type="ARBA" id="ARBA00023008"/>
    </source>
</evidence>
<keyword evidence="5 12" id="KW-0732">Signal</keyword>
<evidence type="ECO:0008006" key="15">
    <source>
        <dbReference type="Google" id="ProtNLM"/>
    </source>
</evidence>
<dbReference type="InterPro" id="IPR054497">
    <property type="entry name" value="LPMO_AA14"/>
</dbReference>
<comment type="subcellular location">
    <subcellularLocation>
        <location evidence="2">Secreted</location>
    </subcellularLocation>
</comment>
<evidence type="ECO:0000313" key="13">
    <source>
        <dbReference type="EMBL" id="QRC96084.1"/>
    </source>
</evidence>
<name>A0A7U2EZP3_PHANO</name>
<dbReference type="Gene3D" id="2.70.50.70">
    <property type="match status" value="1"/>
</dbReference>
<evidence type="ECO:0000256" key="8">
    <source>
        <dbReference type="ARBA" id="ARBA00023033"/>
    </source>
</evidence>
<evidence type="ECO:0000256" key="10">
    <source>
        <dbReference type="ARBA" id="ARBA00023180"/>
    </source>
</evidence>
<dbReference type="GO" id="GO:0046872">
    <property type="term" value="F:metal ion binding"/>
    <property type="evidence" value="ECO:0007669"/>
    <property type="project" value="UniProtKB-KW"/>
</dbReference>
<accession>A0A7U2EZP3</accession>
<keyword evidence="10" id="KW-0325">Glycoprotein</keyword>
<dbReference type="GO" id="GO:0004497">
    <property type="term" value="F:monooxygenase activity"/>
    <property type="evidence" value="ECO:0007669"/>
    <property type="project" value="UniProtKB-KW"/>
</dbReference>
<dbReference type="EMBL" id="CP069028">
    <property type="protein sequence ID" value="QRC96084.1"/>
    <property type="molecule type" value="Genomic_DNA"/>
</dbReference>
<evidence type="ECO:0000256" key="1">
    <source>
        <dbReference type="ARBA" id="ARBA00001973"/>
    </source>
</evidence>
<gene>
    <name evidence="13" type="ORF">JI435_057210</name>
</gene>
<evidence type="ECO:0000256" key="4">
    <source>
        <dbReference type="ARBA" id="ARBA00022723"/>
    </source>
</evidence>
<dbReference type="OMA" id="ARPHPWS"/>
<evidence type="ECO:0000256" key="3">
    <source>
        <dbReference type="ARBA" id="ARBA00022525"/>
    </source>
</evidence>
<proteinExistence type="inferred from homology"/>
<comment type="similarity">
    <text evidence="11">Belongs to the polysaccharide monooxygenase AA14 family.</text>
</comment>
<keyword evidence="3" id="KW-0964">Secreted</keyword>
<dbReference type="Proteomes" id="UP000663193">
    <property type="component" value="Chromosome 6"/>
</dbReference>
<protein>
    <recommendedName>
        <fullName evidence="15">Proteophosphoglycan ppg4</fullName>
    </recommendedName>
</protein>
<evidence type="ECO:0000256" key="12">
    <source>
        <dbReference type="SAM" id="SignalP"/>
    </source>
</evidence>
<dbReference type="Pfam" id="PF22810">
    <property type="entry name" value="LPMO_AA14"/>
    <property type="match status" value="1"/>
</dbReference>
<feature type="signal peptide" evidence="12">
    <location>
        <begin position="1"/>
        <end position="21"/>
    </location>
</feature>
<evidence type="ECO:0000256" key="5">
    <source>
        <dbReference type="ARBA" id="ARBA00022729"/>
    </source>
</evidence>
<keyword evidence="6" id="KW-0560">Oxidoreductase</keyword>
<dbReference type="VEuPathDB" id="FungiDB:JI435_057210"/>
<evidence type="ECO:0000256" key="6">
    <source>
        <dbReference type="ARBA" id="ARBA00023002"/>
    </source>
</evidence>
<dbReference type="AlphaFoldDB" id="A0A7U2EZP3"/>
<dbReference type="GO" id="GO:0005576">
    <property type="term" value="C:extracellular region"/>
    <property type="evidence" value="ECO:0007669"/>
    <property type="project" value="UniProtKB-SubCell"/>
</dbReference>
<evidence type="ECO:0000313" key="14">
    <source>
        <dbReference type="Proteomes" id="UP000663193"/>
    </source>
</evidence>
<keyword evidence="14" id="KW-1185">Reference proteome</keyword>
<keyword evidence="9" id="KW-1015">Disulfide bond</keyword>
<keyword evidence="7" id="KW-0186">Copper</keyword>
<keyword evidence="8" id="KW-0503">Monooxygenase</keyword>